<dbReference type="GO" id="GO:0006420">
    <property type="term" value="P:arginyl-tRNA aminoacylation"/>
    <property type="evidence" value="ECO:0007669"/>
    <property type="project" value="UniProtKB-UniRule"/>
</dbReference>
<dbReference type="SMART" id="SM00836">
    <property type="entry name" value="DALR_1"/>
    <property type="match status" value="1"/>
</dbReference>
<evidence type="ECO:0000259" key="13">
    <source>
        <dbReference type="SMART" id="SM00836"/>
    </source>
</evidence>
<comment type="catalytic activity">
    <reaction evidence="10 11">
        <text>tRNA(Arg) + L-arginine + ATP = L-arginyl-tRNA(Arg) + AMP + diphosphate</text>
        <dbReference type="Rhea" id="RHEA:20301"/>
        <dbReference type="Rhea" id="RHEA-COMP:9658"/>
        <dbReference type="Rhea" id="RHEA-COMP:9673"/>
        <dbReference type="ChEBI" id="CHEBI:30616"/>
        <dbReference type="ChEBI" id="CHEBI:32682"/>
        <dbReference type="ChEBI" id="CHEBI:33019"/>
        <dbReference type="ChEBI" id="CHEBI:78442"/>
        <dbReference type="ChEBI" id="CHEBI:78513"/>
        <dbReference type="ChEBI" id="CHEBI:456215"/>
        <dbReference type="EC" id="6.1.1.19"/>
    </reaction>
</comment>
<dbReference type="GO" id="GO:0005737">
    <property type="term" value="C:cytoplasm"/>
    <property type="evidence" value="ECO:0007669"/>
    <property type="project" value="UniProtKB-SubCell"/>
</dbReference>
<evidence type="ECO:0000256" key="10">
    <source>
        <dbReference type="ARBA" id="ARBA00049339"/>
    </source>
</evidence>
<evidence type="ECO:0000256" key="6">
    <source>
        <dbReference type="ARBA" id="ARBA00022741"/>
    </source>
</evidence>
<dbReference type="CDD" id="cd00671">
    <property type="entry name" value="ArgRS_core"/>
    <property type="match status" value="1"/>
</dbReference>
<dbReference type="InterPro" id="IPR014729">
    <property type="entry name" value="Rossmann-like_a/b/a_fold"/>
</dbReference>
<evidence type="ECO:0000256" key="8">
    <source>
        <dbReference type="ARBA" id="ARBA00022917"/>
    </source>
</evidence>
<keyword evidence="8 11" id="KW-0648">Protein biosynthesis</keyword>
<comment type="caution">
    <text evidence="15">The sequence shown here is derived from an EMBL/GenBank/DDBJ whole genome shotgun (WGS) entry which is preliminary data.</text>
</comment>
<evidence type="ECO:0000313" key="16">
    <source>
        <dbReference type="Proteomes" id="UP001357733"/>
    </source>
</evidence>
<evidence type="ECO:0000256" key="11">
    <source>
        <dbReference type="HAMAP-Rule" id="MF_00123"/>
    </source>
</evidence>
<evidence type="ECO:0000256" key="12">
    <source>
        <dbReference type="RuleBase" id="RU363038"/>
    </source>
</evidence>
<reference evidence="15 16" key="1">
    <citation type="submission" date="2024-01" db="EMBL/GenBank/DDBJ databases">
        <title>Complete genome sequence of Citroniella saccharovorans strain M6.X9, isolated from human fecal sample.</title>
        <authorList>
            <person name="Cheng G."/>
            <person name="Westerholm M."/>
            <person name="Schnurer A."/>
        </authorList>
    </citation>
    <scope>NUCLEOTIDE SEQUENCE [LARGE SCALE GENOMIC DNA]</scope>
    <source>
        <strain evidence="15 16">DSM 29873</strain>
    </source>
</reference>
<keyword evidence="16" id="KW-1185">Reference proteome</keyword>
<evidence type="ECO:0000256" key="3">
    <source>
        <dbReference type="ARBA" id="ARBA00011245"/>
    </source>
</evidence>
<dbReference type="Proteomes" id="UP001357733">
    <property type="component" value="Unassembled WGS sequence"/>
</dbReference>
<accession>A0AAW9MYK9</accession>
<comment type="caution">
    <text evidence="11">Lacks conserved residue(s) required for the propagation of feature annotation.</text>
</comment>
<dbReference type="PRINTS" id="PR01038">
    <property type="entry name" value="TRNASYNTHARG"/>
</dbReference>
<dbReference type="HAMAP" id="MF_00123">
    <property type="entry name" value="Arg_tRNA_synth"/>
    <property type="match status" value="1"/>
</dbReference>
<dbReference type="FunFam" id="1.10.730.10:FF:000006">
    <property type="entry name" value="Arginyl-tRNA synthetase 2, mitochondrial"/>
    <property type="match status" value="1"/>
</dbReference>
<comment type="subcellular location">
    <subcellularLocation>
        <location evidence="1 11">Cytoplasm</location>
    </subcellularLocation>
</comment>
<dbReference type="EMBL" id="JAYKOT010000003">
    <property type="protein sequence ID" value="MEB3429722.1"/>
    <property type="molecule type" value="Genomic_DNA"/>
</dbReference>
<protein>
    <recommendedName>
        <fullName evidence="11">Arginine--tRNA ligase</fullName>
        <ecNumber evidence="11">6.1.1.19</ecNumber>
    </recommendedName>
    <alternativeName>
        <fullName evidence="11">Arginyl-tRNA synthetase</fullName>
        <shortName evidence="11">ArgRS</shortName>
    </alternativeName>
</protein>
<dbReference type="GO" id="GO:0005524">
    <property type="term" value="F:ATP binding"/>
    <property type="evidence" value="ECO:0007669"/>
    <property type="project" value="UniProtKB-UniRule"/>
</dbReference>
<keyword evidence="5 11" id="KW-0436">Ligase</keyword>
<keyword evidence="6 11" id="KW-0547">Nucleotide-binding</keyword>
<dbReference type="SUPFAM" id="SSF47323">
    <property type="entry name" value="Anticodon-binding domain of a subclass of class I aminoacyl-tRNA synthetases"/>
    <property type="match status" value="1"/>
</dbReference>
<dbReference type="Gene3D" id="3.40.50.620">
    <property type="entry name" value="HUPs"/>
    <property type="match status" value="1"/>
</dbReference>
<evidence type="ECO:0000256" key="5">
    <source>
        <dbReference type="ARBA" id="ARBA00022598"/>
    </source>
</evidence>
<keyword evidence="4 11" id="KW-0963">Cytoplasm</keyword>
<dbReference type="InterPro" id="IPR036695">
    <property type="entry name" value="Arg-tRNA-synth_N_sf"/>
</dbReference>
<evidence type="ECO:0000256" key="7">
    <source>
        <dbReference type="ARBA" id="ARBA00022840"/>
    </source>
</evidence>
<dbReference type="InterPro" id="IPR035684">
    <property type="entry name" value="ArgRS_core"/>
</dbReference>
<evidence type="ECO:0000313" key="15">
    <source>
        <dbReference type="EMBL" id="MEB3429722.1"/>
    </source>
</evidence>
<dbReference type="Gene3D" id="1.10.730.10">
    <property type="entry name" value="Isoleucyl-tRNA Synthetase, Domain 1"/>
    <property type="match status" value="1"/>
</dbReference>
<comment type="similarity">
    <text evidence="2 11 12">Belongs to the class-I aminoacyl-tRNA synthetase family.</text>
</comment>
<dbReference type="Pfam" id="PF05746">
    <property type="entry name" value="DALR_1"/>
    <property type="match status" value="1"/>
</dbReference>
<dbReference type="InterPro" id="IPR005148">
    <property type="entry name" value="Arg-tRNA-synth_N"/>
</dbReference>
<dbReference type="InterPro" id="IPR001278">
    <property type="entry name" value="Arg-tRNA-ligase"/>
</dbReference>
<dbReference type="CDD" id="cd07956">
    <property type="entry name" value="Anticodon_Ia_Arg"/>
    <property type="match status" value="1"/>
</dbReference>
<dbReference type="NCBIfam" id="TIGR00456">
    <property type="entry name" value="argS"/>
    <property type="match status" value="1"/>
</dbReference>
<sequence>MKDYKQIIASLLNKESGVAAEEINELIEIPPEKSMGDYALPCFFLAKALKKSPVMIAEDLKNKIESNEFSKIENKGPYLNFFVKSEDLIENVVSEILSNENYGSSNIGQGKTVTFDFSSTNIAKPFHIGHLRSTVIGNSLRNIFKFNGYNTVAINYLGDYGTQFGVMLAAYKLFGDKEKISQNPIKELLNLYVEYTKLQEEDESKKDDARAWFKKLEDGDKEAVELWTWFKEISLKEFNRVYKLLGIEFDSFDGEAFSSKFVDDVIKELREKDILVKSDGAEIIEFDDDNIPNVIIVKSNGTSTYIVRDIATALYRKRNYDFFKNIYVVGGEQKLHFTQLFAILQKMGYDFSKDCEHISFGLILLKDMRLSTRKGQVVFLEDVLNEAINKTMEIINQRDPNLENKEEISRQVGIGAVIFQDLYSNRIKDYTFDWEETLNFEGETGPYVQYSQARGVSILEKAGEIKKDVDFSKLSNEEEKFLAQDLYDFPEKVKLALEKREPSVIARHLVKIAKSFNKFYNTCHILSEIDEIKYPRLLLVEATVKVLRTGLGLLGISSPDKM</sequence>
<keyword evidence="7 11" id="KW-0067">ATP-binding</keyword>
<dbReference type="Gene3D" id="3.30.1360.70">
    <property type="entry name" value="Arginyl tRNA synthetase N-terminal domain"/>
    <property type="match status" value="1"/>
</dbReference>
<dbReference type="PANTHER" id="PTHR11956:SF5">
    <property type="entry name" value="ARGININE--TRNA LIGASE, CYTOPLASMIC"/>
    <property type="match status" value="1"/>
</dbReference>
<dbReference type="Pfam" id="PF03485">
    <property type="entry name" value="Arg_tRNA_synt_N"/>
    <property type="match status" value="1"/>
</dbReference>
<proteinExistence type="inferred from homology"/>
<evidence type="ECO:0000256" key="2">
    <source>
        <dbReference type="ARBA" id="ARBA00005594"/>
    </source>
</evidence>
<dbReference type="InterPro" id="IPR008909">
    <property type="entry name" value="DALR_anticod-bd"/>
</dbReference>
<keyword evidence="9 11" id="KW-0030">Aminoacyl-tRNA synthetase</keyword>
<gene>
    <name evidence="11 15" type="primary">argS</name>
    <name evidence="15" type="ORF">VLK81_06820</name>
</gene>
<dbReference type="SUPFAM" id="SSF55190">
    <property type="entry name" value="Arginyl-tRNA synthetase (ArgRS), N-terminal 'additional' domain"/>
    <property type="match status" value="1"/>
</dbReference>
<feature type="domain" description="Arginyl tRNA synthetase N-terminal" evidence="14">
    <location>
        <begin position="2"/>
        <end position="83"/>
    </location>
</feature>
<dbReference type="FunFam" id="3.40.50.620:FF:000116">
    <property type="entry name" value="Arginine--tRNA ligase"/>
    <property type="match status" value="1"/>
</dbReference>
<dbReference type="PANTHER" id="PTHR11956">
    <property type="entry name" value="ARGINYL-TRNA SYNTHETASE"/>
    <property type="match status" value="1"/>
</dbReference>
<evidence type="ECO:0000256" key="9">
    <source>
        <dbReference type="ARBA" id="ARBA00023146"/>
    </source>
</evidence>
<dbReference type="SMART" id="SM01016">
    <property type="entry name" value="Arg_tRNA_synt_N"/>
    <property type="match status" value="1"/>
</dbReference>
<organism evidence="15 16">
    <name type="scientific">Citroniella saccharovorans</name>
    <dbReference type="NCBI Taxonomy" id="2053367"/>
    <lineage>
        <taxon>Bacteria</taxon>
        <taxon>Bacillati</taxon>
        <taxon>Bacillota</taxon>
        <taxon>Tissierellia</taxon>
        <taxon>Tissierellales</taxon>
        <taxon>Peptoniphilaceae</taxon>
        <taxon>Citroniella</taxon>
    </lineage>
</organism>
<comment type="subunit">
    <text evidence="3 11">Monomer.</text>
</comment>
<dbReference type="SUPFAM" id="SSF52374">
    <property type="entry name" value="Nucleotidylyl transferase"/>
    <property type="match status" value="1"/>
</dbReference>
<dbReference type="EC" id="6.1.1.19" evidence="11"/>
<dbReference type="AlphaFoldDB" id="A0AAW9MYK9"/>
<dbReference type="InterPro" id="IPR009080">
    <property type="entry name" value="tRNAsynth_Ia_anticodon-bd"/>
</dbReference>
<evidence type="ECO:0000256" key="1">
    <source>
        <dbReference type="ARBA" id="ARBA00004496"/>
    </source>
</evidence>
<dbReference type="GO" id="GO:0004814">
    <property type="term" value="F:arginine-tRNA ligase activity"/>
    <property type="evidence" value="ECO:0007669"/>
    <property type="project" value="UniProtKB-UniRule"/>
</dbReference>
<dbReference type="RefSeq" id="WP_324619893.1">
    <property type="nucleotide sequence ID" value="NZ_JAYKOT010000003.1"/>
</dbReference>
<evidence type="ECO:0000256" key="4">
    <source>
        <dbReference type="ARBA" id="ARBA00022490"/>
    </source>
</evidence>
<dbReference type="Pfam" id="PF00750">
    <property type="entry name" value="tRNA-synt_1d"/>
    <property type="match status" value="1"/>
</dbReference>
<evidence type="ECO:0000259" key="14">
    <source>
        <dbReference type="SMART" id="SM01016"/>
    </source>
</evidence>
<feature type="domain" description="DALR anticodon binding" evidence="13">
    <location>
        <begin position="448"/>
        <end position="562"/>
    </location>
</feature>
<name>A0AAW9MYK9_9FIRM</name>